<sequence>MFKALVFDFNGIFVQPIEQRILAEVCKATGFGRWLALSNYFFLLPDLQQGRLSPREFWKRVFPQLTEQEYIEMVELEYEKPFARNEDAYSLAQQLSGRMQVHVLSNSNFLQGKAYRKQKLYRHFTGLFLSHETGAMKPFPSAFRHFLAQTGLKAGECVFVDDSAVNVFAARAMGFRSIMYKGNRQLVAELNRIGIV</sequence>
<dbReference type="Pfam" id="PF00702">
    <property type="entry name" value="Hydrolase"/>
    <property type="match status" value="1"/>
</dbReference>
<accession>A0A8T3YI22</accession>
<evidence type="ECO:0000313" key="2">
    <source>
        <dbReference type="EMBL" id="MBI4210184.1"/>
    </source>
</evidence>
<dbReference type="PANTHER" id="PTHR43611:SF3">
    <property type="entry name" value="FLAVIN MONONUCLEOTIDE HYDROLASE 1, CHLOROPLATIC"/>
    <property type="match status" value="1"/>
</dbReference>
<reference evidence="2" key="1">
    <citation type="submission" date="2020-07" db="EMBL/GenBank/DDBJ databases">
        <title>Huge and variable diversity of episymbiotic CPR bacteria and DPANN archaea in groundwater ecosystems.</title>
        <authorList>
            <person name="He C.Y."/>
            <person name="Keren R."/>
            <person name="Whittaker M."/>
            <person name="Farag I.F."/>
            <person name="Doudna J."/>
            <person name="Cate J.H.D."/>
            <person name="Banfield J.F."/>
        </authorList>
    </citation>
    <scope>NUCLEOTIDE SEQUENCE</scope>
    <source>
        <strain evidence="2">NC_groundwater_1296_Ag_S-0.2um_52_80</strain>
    </source>
</reference>
<dbReference type="EMBL" id="JACQPB010000022">
    <property type="protein sequence ID" value="MBI4210184.1"/>
    <property type="molecule type" value="Genomic_DNA"/>
</dbReference>
<dbReference type="NCBIfam" id="TIGR01549">
    <property type="entry name" value="HAD-SF-IA-v1"/>
    <property type="match status" value="1"/>
</dbReference>
<comment type="similarity">
    <text evidence="1">Belongs to the HAD-like hydrolase superfamily.</text>
</comment>
<dbReference type="PANTHER" id="PTHR43611">
    <property type="entry name" value="ALPHA-D-GLUCOSE 1-PHOSPHATE PHOSPHATASE"/>
    <property type="match status" value="1"/>
</dbReference>
<comment type="caution">
    <text evidence="2">The sequence shown here is derived from an EMBL/GenBank/DDBJ whole genome shotgun (WGS) entry which is preliminary data.</text>
</comment>
<dbReference type="SFLD" id="SFLDS00003">
    <property type="entry name" value="Haloacid_Dehalogenase"/>
    <property type="match status" value="1"/>
</dbReference>
<proteinExistence type="inferred from homology"/>
<evidence type="ECO:0000256" key="1">
    <source>
        <dbReference type="ARBA" id="ARBA00007958"/>
    </source>
</evidence>
<dbReference type="Proteomes" id="UP000732298">
    <property type="component" value="Unassembled WGS sequence"/>
</dbReference>
<dbReference type="Gene3D" id="1.10.150.240">
    <property type="entry name" value="Putative phosphatase, domain 2"/>
    <property type="match status" value="1"/>
</dbReference>
<dbReference type="NCBIfam" id="TIGR01509">
    <property type="entry name" value="HAD-SF-IA-v3"/>
    <property type="match status" value="1"/>
</dbReference>
<dbReference type="AlphaFoldDB" id="A0A8T3YI22"/>
<name>A0A8T3YI22_9ARCH</name>
<dbReference type="InterPro" id="IPR036412">
    <property type="entry name" value="HAD-like_sf"/>
</dbReference>
<dbReference type="Gene3D" id="3.40.50.1000">
    <property type="entry name" value="HAD superfamily/HAD-like"/>
    <property type="match status" value="1"/>
</dbReference>
<protein>
    <submittedName>
        <fullName evidence="2">HAD-IA family hydrolase</fullName>
    </submittedName>
</protein>
<evidence type="ECO:0000313" key="3">
    <source>
        <dbReference type="Proteomes" id="UP000732298"/>
    </source>
</evidence>
<dbReference type="InterPro" id="IPR023214">
    <property type="entry name" value="HAD_sf"/>
</dbReference>
<dbReference type="SFLD" id="SFLDG01129">
    <property type="entry name" value="C1.5:_HAD__Beta-PGM__Phosphata"/>
    <property type="match status" value="1"/>
</dbReference>
<dbReference type="SUPFAM" id="SSF56784">
    <property type="entry name" value="HAD-like"/>
    <property type="match status" value="1"/>
</dbReference>
<dbReference type="GO" id="GO:0016787">
    <property type="term" value="F:hydrolase activity"/>
    <property type="evidence" value="ECO:0007669"/>
    <property type="project" value="UniProtKB-KW"/>
</dbReference>
<keyword evidence="2" id="KW-0378">Hydrolase</keyword>
<organism evidence="2 3">
    <name type="scientific">Candidatus Iainarchaeum sp</name>
    <dbReference type="NCBI Taxonomy" id="3101447"/>
    <lineage>
        <taxon>Archaea</taxon>
        <taxon>Candidatus Iainarchaeota</taxon>
        <taxon>Candidatus Iainarchaeia</taxon>
        <taxon>Candidatus Iainarchaeales</taxon>
        <taxon>Candidatus Iainarchaeaceae</taxon>
        <taxon>Candidatus Iainarchaeum</taxon>
    </lineage>
</organism>
<dbReference type="InterPro" id="IPR023198">
    <property type="entry name" value="PGP-like_dom2"/>
</dbReference>
<gene>
    <name evidence="2" type="ORF">HY544_01600</name>
</gene>
<dbReference type="InterPro" id="IPR006439">
    <property type="entry name" value="HAD-SF_hydro_IA"/>
</dbReference>